<dbReference type="EC" id="3.7.-.-" evidence="5"/>
<dbReference type="InterPro" id="IPR036663">
    <property type="entry name" value="Fumarylacetoacetase_C_sf"/>
</dbReference>
<feature type="domain" description="Fumarylacetoacetase-like C-terminal" evidence="3">
    <location>
        <begin position="74"/>
        <end position="278"/>
    </location>
</feature>
<evidence type="ECO:0000256" key="2">
    <source>
        <dbReference type="ARBA" id="ARBA00022723"/>
    </source>
</evidence>
<organism evidence="5 6">
    <name type="scientific">Sphingosinicella xenopeptidilytica</name>
    <dbReference type="NCBI Taxonomy" id="364098"/>
    <lineage>
        <taxon>Bacteria</taxon>
        <taxon>Pseudomonadati</taxon>
        <taxon>Pseudomonadota</taxon>
        <taxon>Alphaproteobacteria</taxon>
        <taxon>Sphingomonadales</taxon>
        <taxon>Sphingosinicellaceae</taxon>
        <taxon>Sphingosinicella</taxon>
    </lineage>
</organism>
<dbReference type="PANTHER" id="PTHR42796">
    <property type="entry name" value="FUMARYLACETOACETATE HYDROLASE DOMAIN-CONTAINING PROTEIN 2A-RELATED"/>
    <property type="match status" value="1"/>
</dbReference>
<keyword evidence="5" id="KW-0378">Hydrolase</keyword>
<dbReference type="SUPFAM" id="SSF56529">
    <property type="entry name" value="FAH"/>
    <property type="match status" value="1"/>
</dbReference>
<dbReference type="EMBL" id="JBHTIK010000002">
    <property type="protein sequence ID" value="MFD0847281.1"/>
    <property type="molecule type" value="Genomic_DNA"/>
</dbReference>
<proteinExistence type="inferred from homology"/>
<evidence type="ECO:0000259" key="4">
    <source>
        <dbReference type="Pfam" id="PF10370"/>
    </source>
</evidence>
<reference evidence="6" key="1">
    <citation type="journal article" date="2019" name="Int. J. Syst. Evol. Microbiol.">
        <title>The Global Catalogue of Microorganisms (GCM) 10K type strain sequencing project: providing services to taxonomists for standard genome sequencing and annotation.</title>
        <authorList>
            <consortium name="The Broad Institute Genomics Platform"/>
            <consortium name="The Broad Institute Genome Sequencing Center for Infectious Disease"/>
            <person name="Wu L."/>
            <person name="Ma J."/>
        </authorList>
    </citation>
    <scope>NUCLEOTIDE SEQUENCE [LARGE SCALE GENOMIC DNA]</scope>
    <source>
        <strain evidence="6">CCUG 52537</strain>
    </source>
</reference>
<comment type="similarity">
    <text evidence="1">Belongs to the FAH family.</text>
</comment>
<gene>
    <name evidence="5" type="ORF">ACFQ00_03015</name>
</gene>
<dbReference type="PANTHER" id="PTHR42796:SF4">
    <property type="entry name" value="FUMARYLACETOACETATE HYDROLASE DOMAIN-CONTAINING PROTEIN 2A"/>
    <property type="match status" value="1"/>
</dbReference>
<name>A0ABW3BYR8_SPHXN</name>
<evidence type="ECO:0000313" key="5">
    <source>
        <dbReference type="EMBL" id="MFD0847281.1"/>
    </source>
</evidence>
<feature type="domain" description="Rv2993c-like N-terminal" evidence="4">
    <location>
        <begin position="1"/>
        <end position="68"/>
    </location>
</feature>
<comment type="caution">
    <text evidence="5">The sequence shown here is derived from an EMBL/GenBank/DDBJ whole genome shotgun (WGS) entry which is preliminary data.</text>
</comment>
<evidence type="ECO:0000259" key="3">
    <source>
        <dbReference type="Pfam" id="PF01557"/>
    </source>
</evidence>
<accession>A0ABW3BYR8</accession>
<protein>
    <submittedName>
        <fullName evidence="5">Fumarylacetoacetate hydrolase family protein</fullName>
        <ecNumber evidence="5">3.7.-.-</ecNumber>
    </submittedName>
</protein>
<dbReference type="Pfam" id="PF10370">
    <property type="entry name" value="Rv2993c-like_N"/>
    <property type="match status" value="1"/>
</dbReference>
<evidence type="ECO:0000313" key="6">
    <source>
        <dbReference type="Proteomes" id="UP001597124"/>
    </source>
</evidence>
<keyword evidence="2" id="KW-0479">Metal-binding</keyword>
<dbReference type="GO" id="GO:0016787">
    <property type="term" value="F:hydrolase activity"/>
    <property type="evidence" value="ECO:0007669"/>
    <property type="project" value="UniProtKB-KW"/>
</dbReference>
<dbReference type="Pfam" id="PF01557">
    <property type="entry name" value="FAA_hydrolase"/>
    <property type="match status" value="1"/>
</dbReference>
<evidence type="ECO:0000256" key="1">
    <source>
        <dbReference type="ARBA" id="ARBA00010211"/>
    </source>
</evidence>
<dbReference type="InterPro" id="IPR011234">
    <property type="entry name" value="Fumarylacetoacetase-like_C"/>
</dbReference>
<dbReference type="Gene3D" id="3.90.850.10">
    <property type="entry name" value="Fumarylacetoacetase-like, C-terminal domain"/>
    <property type="match status" value="1"/>
</dbReference>
<keyword evidence="6" id="KW-1185">Reference proteome</keyword>
<dbReference type="InterPro" id="IPR018833">
    <property type="entry name" value="Rv2993c-like_N"/>
</dbReference>
<dbReference type="Proteomes" id="UP001597124">
    <property type="component" value="Unassembled WGS sequence"/>
</dbReference>
<sequence>MKLVRFSQGGGAQRLGLTDGSAIAPLSNWGIDTGSMIDVIERWSELKAQLAEISEFTLPLDDVRLHAPIARPNKVLGIGLNYAEHAAEGGMQPPSEQMWFAKPATAVNGPFDDIKRPVVSDQLDYEVELVVIIGKRCRHLSREDAANAIFGYCVGNDVSVRDWQLKTSQVFLGKAFDGHAPFGPWITTADCFDPADAGIHSFVNDQQRQSSRTSRMVFDCAAQVALLSQVMTIEPGDVIFTGTPSGVGGLMNPPTWLVPGDVVRAEVEGLGYIQNTIVAEKIGEVVSQGQNG</sequence>
<dbReference type="InterPro" id="IPR051121">
    <property type="entry name" value="FAH"/>
</dbReference>
<dbReference type="RefSeq" id="WP_381486016.1">
    <property type="nucleotide sequence ID" value="NZ_JBHTIK010000002.1"/>
</dbReference>